<proteinExistence type="predicted"/>
<feature type="compositionally biased region" description="Polar residues" evidence="1">
    <location>
        <begin position="508"/>
        <end position="527"/>
    </location>
</feature>
<keyword evidence="4" id="KW-1185">Reference proteome</keyword>
<gene>
    <name evidence="3" type="ORF">HNR30_006282</name>
</gene>
<comment type="caution">
    <text evidence="3">The sequence shown here is derived from an EMBL/GenBank/DDBJ whole genome shotgun (WGS) entry which is preliminary data.</text>
</comment>
<evidence type="ECO:0000313" key="4">
    <source>
        <dbReference type="Proteomes" id="UP000530928"/>
    </source>
</evidence>
<sequence>MTHLQAHHEAELLVAEAASRVCADDLMVLRACHPEFRQVILRHAGPDLRRFSRATAQALAGVLRGSDRRRRTSLVDALTQTVAFAFANHDGLTKEDCIALLDAHTAPVVLARAPHIAEALRACRTTPTSLIMLVLANVYRKDMPLAGLALALMAGTTGPMGTAVAPAWGHLRRTHPELPQMPLSIGELRDMQPLIPPAAGSEPEAVVPPRPPRAAPLRMELDTLQRTFQAAAEAADSARRALSGGRRPQVADLDLMRRCGDSFDLLREKVENEHDTALADDTLDALDQVITELEVSASRDAFQRALVSLQGPAPLEPVLREVREYAAADSPIIGVLAELIRLSADPSSGQGSGALIQRFCSEAPTSWLPLLPNLHYLRVPEALPASASDGSSADAVSGDDSGSDGYEPAPPDDPPTPPPGLEEIAAESDDGLGALDALITTSISAEQALPAKTLHPGPHGDTASESTSVPALEATPSPEPATAPDAPPGPAQAEEDIASHDPAPTAPPASSNLTPPATPEVSSSLAPASTADRSAEPGEAGSLEEDAVEAEAAALRAGRFGLAAWVRASTGRPQAEVDARRCAAIAGELARFSGGLSAAFAESASGLSMKALAHDPAGQLLAWAASLRSGLIHPTPEAAELLESLSPALSSSPGLLALRDGFLRVAQAGAYLTPGMSGWMSDASHAETRRQEASASAAKILEEGPTHKIKFALATDVWKFLLSSETSSLHRLLCIAAQDDAEQAKEATQSLARLRSGGGIARLVDETTGLRASSRYGSRINYGARTKLVDKIDKALGHVADWVTAISEVEAARTDDAGVAWVVRQLTELRETVSDNRDRALEELKALATTGDPVLAAAVQSAGKLVENALAMLDGRRPVRSEPAVMHLLNGDLLLAPAVLFRADSLEPASPPAPEAVLALCSPGNRDWRTAFEVRARRGDHEGTRVLLTVLAQEDSHLAAELQRRREILVEEARVLRSARVEGVRDRLAEWRRDGVIGEKEAARFSARLRGLNSDDRDDFGTVSAELDLVESQADEVRDREIAAELAALDRHSAGNADVANAAPRIRAMIESGDLTTAREFIAQARAGRSLPETTLVVDRLAQFFPAFPQVFDELSVRRGRHHDATEAREGIQRLRHALQSGGELSDLDLTAALTRTGLSLREVVGNRRGVAENGLRTWYALSQSPKGASNFTSAITAVLRMIGLEGEQIPQPPEQNRQWITLSPVKRIGDPLLPAFGSRMSTAGDRLRLLLVWKPSGPQQVTELLKDQPEDQTILVFYFGVLGVAERRELVALTRRRPTPAVAFLDHAAIAYLACLPHADWATTVSLLAPFTSSNPYAPTGEVPEEMFYGRQDQLREVTARTGSSFVFGGRQLGKSALLRKAERKLRETDANRRVISDIIQNIGRVAPVSAVWPMLAGKLADAEVLPRAASSLSEPKEICHRVREWIEQDPARQLLILLDEADEFLNKDARDASFANVIALRNLRAETDGRVKVVFAGLHQTARFESLPNQPLAHLGTPIAVGPLDPQDAYNLLVRPMTALGFRFPPRLAARVIAEANNAPALIQLFADALLTRLRRHSPPQALPYDITREDVDAVWRDQKLARGFRDRFEWTLNLDKRYKVIAYTVAFHTLSADTDVSLTAGELRSECQSWWPRGFGDATSDGFRGLLEECVNLGVLSAEGERYRLRTPHILTLLGGAEEVESVLLQAENFDLPDSFDAQSYRDAYRTNGDRSPLTSGQVNRLLSPQNVLHLIAGSPALQIDRVEAALEEASTRHRQARTLRVGANLTFDGAVQRAAQHTDHTVVIVDLTGEPHKKVIAMIRQAARAISMPSLGTLSMALVTPPEHASEWLTASRAAHPGVSAPGQLVELQRFNRPGIKQWMHEAGLGFQDESSQDTLLRITGGWPSLISRVTNELARPNSDREQALERCRAYLERHPAEFVRSTGVLSGQAIAAAWATLVEWSEVTTPDTLAEVLAMTGADDATHPLYPANLQQEGFIAASDLVEVLRILGALVVLRDGMMQPEQVLLSATRRMGTTA</sequence>
<dbReference type="InterPro" id="IPR027417">
    <property type="entry name" value="P-loop_NTPase"/>
</dbReference>
<feature type="compositionally biased region" description="Pro residues" evidence="1">
    <location>
        <begin position="408"/>
        <end position="420"/>
    </location>
</feature>
<feature type="compositionally biased region" description="Pro residues" evidence="1">
    <location>
        <begin position="477"/>
        <end position="490"/>
    </location>
</feature>
<organism evidence="3 4">
    <name type="scientific">Nonomuraea soli</name>
    <dbReference type="NCBI Taxonomy" id="1032476"/>
    <lineage>
        <taxon>Bacteria</taxon>
        <taxon>Bacillati</taxon>
        <taxon>Actinomycetota</taxon>
        <taxon>Actinomycetes</taxon>
        <taxon>Streptosporangiales</taxon>
        <taxon>Streptosporangiaceae</taxon>
        <taxon>Nonomuraea</taxon>
    </lineage>
</organism>
<reference evidence="3 4" key="1">
    <citation type="submission" date="2020-07" db="EMBL/GenBank/DDBJ databases">
        <title>Genomic Encyclopedia of Type Strains, Phase IV (KMG-IV): sequencing the most valuable type-strain genomes for metagenomic binning, comparative biology and taxonomic classification.</title>
        <authorList>
            <person name="Goeker M."/>
        </authorList>
    </citation>
    <scope>NUCLEOTIDE SEQUENCE [LARGE SCALE GENOMIC DNA]</scope>
    <source>
        <strain evidence="3 4">DSM 45533</strain>
    </source>
</reference>
<dbReference type="Pfam" id="PF20703">
    <property type="entry name" value="nSTAND1"/>
    <property type="match status" value="1"/>
</dbReference>
<dbReference type="SUPFAM" id="SSF52540">
    <property type="entry name" value="P-loop containing nucleoside triphosphate hydrolases"/>
    <property type="match status" value="1"/>
</dbReference>
<name>A0A7W0HTC9_9ACTN</name>
<protein>
    <recommendedName>
        <fullName evidence="2">Novel STAND NTPase 1 domain-containing protein</fullName>
    </recommendedName>
</protein>
<feature type="compositionally biased region" description="Low complexity" evidence="1">
    <location>
        <begin position="385"/>
        <end position="405"/>
    </location>
</feature>
<evidence type="ECO:0000256" key="1">
    <source>
        <dbReference type="SAM" id="MobiDB-lite"/>
    </source>
</evidence>
<dbReference type="Gene3D" id="3.40.50.300">
    <property type="entry name" value="P-loop containing nucleotide triphosphate hydrolases"/>
    <property type="match status" value="1"/>
</dbReference>
<evidence type="ECO:0000313" key="3">
    <source>
        <dbReference type="EMBL" id="MBA2894910.1"/>
    </source>
</evidence>
<dbReference type="Proteomes" id="UP000530928">
    <property type="component" value="Unassembled WGS sequence"/>
</dbReference>
<feature type="region of interest" description="Disordered" evidence="1">
    <location>
        <begin position="385"/>
        <end position="425"/>
    </location>
</feature>
<dbReference type="RefSeq" id="WP_181613620.1">
    <property type="nucleotide sequence ID" value="NZ_BAABAM010000004.1"/>
</dbReference>
<feature type="domain" description="Novel STAND NTPase 1" evidence="2">
    <location>
        <begin position="1346"/>
        <end position="1575"/>
    </location>
</feature>
<accession>A0A7W0HTC9</accession>
<feature type="region of interest" description="Disordered" evidence="1">
    <location>
        <begin position="451"/>
        <end position="547"/>
    </location>
</feature>
<dbReference type="EMBL" id="JACDUR010000006">
    <property type="protein sequence ID" value="MBA2894910.1"/>
    <property type="molecule type" value="Genomic_DNA"/>
</dbReference>
<evidence type="ECO:0000259" key="2">
    <source>
        <dbReference type="Pfam" id="PF20703"/>
    </source>
</evidence>
<dbReference type="InterPro" id="IPR049052">
    <property type="entry name" value="nSTAND1"/>
</dbReference>